<keyword evidence="1" id="KW-0863">Zinc-finger</keyword>
<keyword evidence="1" id="KW-0862">Zinc</keyword>
<evidence type="ECO:0000313" key="4">
    <source>
        <dbReference type="Proteomes" id="UP000708208"/>
    </source>
</evidence>
<dbReference type="EMBL" id="CAJVCH010570247">
    <property type="protein sequence ID" value="CAG7834444.1"/>
    <property type="molecule type" value="Genomic_DNA"/>
</dbReference>
<evidence type="ECO:0000313" key="3">
    <source>
        <dbReference type="EMBL" id="CAG7834444.1"/>
    </source>
</evidence>
<sequence length="121" mass="13633">MIQDSNGEEAQSNVKAQALPTPLDMCPLFSYSGSNALLPLPCEKVSLKSQHPPNKAHKCKHCEFETITYVELKRHSKVHCENEPSKIYLNLCEISVSGGIYQKSEKKVTTKLRYLNVLVRT</sequence>
<keyword evidence="4" id="KW-1185">Reference proteome</keyword>
<name>A0A8J2LJS8_9HEXA</name>
<comment type="caution">
    <text evidence="3">The sequence shown here is derived from an EMBL/GenBank/DDBJ whole genome shotgun (WGS) entry which is preliminary data.</text>
</comment>
<feature type="domain" description="C2H2-type" evidence="2">
    <location>
        <begin position="57"/>
        <end position="84"/>
    </location>
</feature>
<evidence type="ECO:0000259" key="2">
    <source>
        <dbReference type="PROSITE" id="PS50157"/>
    </source>
</evidence>
<dbReference type="AlphaFoldDB" id="A0A8J2LJS8"/>
<reference evidence="3" key="1">
    <citation type="submission" date="2021-06" db="EMBL/GenBank/DDBJ databases">
        <authorList>
            <person name="Hodson N. C."/>
            <person name="Mongue J. A."/>
            <person name="Jaron S. K."/>
        </authorList>
    </citation>
    <scope>NUCLEOTIDE SEQUENCE</scope>
</reference>
<gene>
    <name evidence="3" type="ORF">AFUS01_LOCUS43953</name>
</gene>
<proteinExistence type="predicted"/>
<dbReference type="PROSITE" id="PS50157">
    <property type="entry name" value="ZINC_FINGER_C2H2_2"/>
    <property type="match status" value="1"/>
</dbReference>
<organism evidence="3 4">
    <name type="scientific">Allacma fusca</name>
    <dbReference type="NCBI Taxonomy" id="39272"/>
    <lineage>
        <taxon>Eukaryota</taxon>
        <taxon>Metazoa</taxon>
        <taxon>Ecdysozoa</taxon>
        <taxon>Arthropoda</taxon>
        <taxon>Hexapoda</taxon>
        <taxon>Collembola</taxon>
        <taxon>Symphypleona</taxon>
        <taxon>Sminthuridae</taxon>
        <taxon>Allacma</taxon>
    </lineage>
</organism>
<dbReference type="Proteomes" id="UP000708208">
    <property type="component" value="Unassembled WGS sequence"/>
</dbReference>
<evidence type="ECO:0000256" key="1">
    <source>
        <dbReference type="PROSITE-ProRule" id="PRU00042"/>
    </source>
</evidence>
<dbReference type="GO" id="GO:0008270">
    <property type="term" value="F:zinc ion binding"/>
    <property type="evidence" value="ECO:0007669"/>
    <property type="project" value="UniProtKB-KW"/>
</dbReference>
<keyword evidence="1" id="KW-0479">Metal-binding</keyword>
<protein>
    <recommendedName>
        <fullName evidence="2">C2H2-type domain-containing protein</fullName>
    </recommendedName>
</protein>
<accession>A0A8J2LJS8</accession>
<dbReference type="InterPro" id="IPR013087">
    <property type="entry name" value="Znf_C2H2_type"/>
</dbReference>